<evidence type="ECO:0000313" key="2">
    <source>
        <dbReference type="Proteomes" id="UP000027345"/>
    </source>
</evidence>
<dbReference type="Proteomes" id="UP000027345">
    <property type="component" value="Unassembled WGS sequence"/>
</dbReference>
<proteinExistence type="predicted"/>
<dbReference type="eggNOG" id="COG4385">
    <property type="taxonomic scope" value="Bacteria"/>
</dbReference>
<organism evidence="1 2">
    <name type="scientific">Amycolatopsis rifamycinica</name>
    <dbReference type="NCBI Taxonomy" id="287986"/>
    <lineage>
        <taxon>Bacteria</taxon>
        <taxon>Bacillati</taxon>
        <taxon>Actinomycetota</taxon>
        <taxon>Actinomycetes</taxon>
        <taxon>Pseudonocardiales</taxon>
        <taxon>Pseudonocardiaceae</taxon>
        <taxon>Amycolatopsis</taxon>
    </lineage>
</organism>
<reference evidence="1 2" key="1">
    <citation type="submission" date="2014-05" db="EMBL/GenBank/DDBJ databases">
        <title>Draft genome sequence of Amycolatopsis rifamycinica DSM 46095.</title>
        <authorList>
            <person name="Lal R."/>
            <person name="Saxena A."/>
            <person name="Kumari R."/>
            <person name="Mukherjee U."/>
            <person name="Singh P."/>
            <person name="Sangwan N."/>
            <person name="Mahato N.K."/>
        </authorList>
    </citation>
    <scope>NUCLEOTIDE SEQUENCE [LARGE SCALE GENOMIC DNA]</scope>
    <source>
        <strain evidence="1 2">DSM 46095</strain>
    </source>
</reference>
<dbReference type="AlphaFoldDB" id="A0A066U3S5"/>
<name>A0A066U3S5_9PSEU</name>
<accession>A0A066U3S5</accession>
<dbReference type="EMBL" id="JMQI01000062">
    <property type="protein sequence ID" value="KDN18759.1"/>
    <property type="molecule type" value="Genomic_DNA"/>
</dbReference>
<dbReference type="NCBIfam" id="TIGR02242">
    <property type="entry name" value="tail_TIGR02242"/>
    <property type="match status" value="1"/>
</dbReference>
<dbReference type="InterPro" id="IPR006521">
    <property type="entry name" value="Tail_protein_I"/>
</dbReference>
<dbReference type="RefSeq" id="WP_043785953.1">
    <property type="nucleotide sequence ID" value="NZ_JMQI01000062.1"/>
</dbReference>
<dbReference type="Pfam" id="PF09684">
    <property type="entry name" value="Tail_P2_I"/>
    <property type="match status" value="1"/>
</dbReference>
<keyword evidence="2" id="KW-1185">Reference proteome</keyword>
<gene>
    <name evidence="1" type="ORF">DV20_29660</name>
</gene>
<comment type="caution">
    <text evidence="1">The sequence shown here is derived from an EMBL/GenBank/DDBJ whole genome shotgun (WGS) entry which is preliminary data.</text>
</comment>
<sequence length="179" mass="19537">MRTGIPGLPSPHPIGEQLPSVYAEDRFMQGFTGALDEVLAPVISTLDNFSGYLDPGVAPADFVGWLAHWVALRVDESWSPEQLRQLVTRSVELHRWRGTRRGLTEHVRLLTGGEVEVTDSGGVVAEPRPGAPLPDPGPPWVRVRVRVPEPGRLDVRRLTAAVVDAVPAHVRVTVEVLEG</sequence>
<protein>
    <submittedName>
        <fullName evidence="1">Phage tail protein</fullName>
    </submittedName>
</protein>
<dbReference type="STRING" id="287986.DV20_29660"/>
<dbReference type="InterPro" id="IPR011748">
    <property type="entry name" value="Unchr_phage_tail-like"/>
</dbReference>
<evidence type="ECO:0000313" key="1">
    <source>
        <dbReference type="EMBL" id="KDN18759.1"/>
    </source>
</evidence>
<dbReference type="OrthoDB" id="370073at2"/>